<dbReference type="Proteomes" id="UP000707352">
    <property type="component" value="Unassembled WGS sequence"/>
</dbReference>
<dbReference type="InterPro" id="IPR023401">
    <property type="entry name" value="ODC_N"/>
</dbReference>
<dbReference type="Gene3D" id="3.40.50.720">
    <property type="entry name" value="NAD(P)-binding Rossmann-like Domain"/>
    <property type="match status" value="1"/>
</dbReference>
<comment type="caution">
    <text evidence="2">The sequence shown here is derived from an EMBL/GenBank/DDBJ whole genome shotgun (WGS) entry which is preliminary data.</text>
</comment>
<accession>A0ABX0V836</accession>
<reference evidence="2 3" key="1">
    <citation type="submission" date="2020-03" db="EMBL/GenBank/DDBJ databases">
        <title>The genome sequence of Microvirga sp. c23x22.</title>
        <authorList>
            <person name="Zhang X."/>
        </authorList>
    </citation>
    <scope>NUCLEOTIDE SEQUENCE [LARGE SCALE GENOMIC DNA]</scope>
    <source>
        <strain evidence="3">c23x22</strain>
    </source>
</reference>
<dbReference type="PANTHER" id="PTHR13812">
    <property type="entry name" value="KETIMINE REDUCTASE MU-CRYSTALLIN"/>
    <property type="match status" value="1"/>
</dbReference>
<sequence length="315" mass="33115">MRVITSAEIDRVLTFPALIDALAEAFRGDVVTPVRHHHEIERSGAHGTLLLMPAWTGSAAANGFLGVKIVTVFPDNGAKNLPSVLGTYLLMDGATGAPLAGLDGTRLTVWRTAAASALAGRALARKDAHRMVMVGAGALAPFLIRAHASQRDLSEIALWNHRPERAESVAAALRTEGLPVTAVTDLEGAVRQADIVSCATLSNDPIVKGAWLKPGAHLDLVGAFNLAMRESDDVAVQRAEVYVDTDAALSEGGDVALSLKSGAIARSHVKGTLFDLCRNPVTRNDDAITLFKSVGTALEDLAAAMLVWRSLPLGA</sequence>
<name>A0ABX0V836_9HYPH</name>
<dbReference type="Gene3D" id="3.30.1780.10">
    <property type="entry name" value="ornithine cyclodeaminase, domain 1"/>
    <property type="match status" value="1"/>
</dbReference>
<dbReference type="Pfam" id="PF02423">
    <property type="entry name" value="OCD_Mu_crystall"/>
    <property type="match status" value="1"/>
</dbReference>
<evidence type="ECO:0000313" key="3">
    <source>
        <dbReference type="Proteomes" id="UP000707352"/>
    </source>
</evidence>
<dbReference type="SUPFAM" id="SSF51735">
    <property type="entry name" value="NAD(P)-binding Rossmann-fold domains"/>
    <property type="match status" value="1"/>
</dbReference>
<organism evidence="2 3">
    <name type="scientific">Microvirga terricola</name>
    <dbReference type="NCBI Taxonomy" id="2719797"/>
    <lineage>
        <taxon>Bacteria</taxon>
        <taxon>Pseudomonadati</taxon>
        <taxon>Pseudomonadota</taxon>
        <taxon>Alphaproteobacteria</taxon>
        <taxon>Hyphomicrobiales</taxon>
        <taxon>Methylobacteriaceae</taxon>
        <taxon>Microvirga</taxon>
    </lineage>
</organism>
<comment type="similarity">
    <text evidence="1">Belongs to the ornithine cyclodeaminase/mu-crystallin family.</text>
</comment>
<protein>
    <submittedName>
        <fullName evidence="2">Ornithine cyclodeaminase family protein</fullName>
    </submittedName>
</protein>
<dbReference type="InterPro" id="IPR003462">
    <property type="entry name" value="ODC_Mu_crystall"/>
</dbReference>
<dbReference type="PANTHER" id="PTHR13812:SF19">
    <property type="entry name" value="KETIMINE REDUCTASE MU-CRYSTALLIN"/>
    <property type="match status" value="1"/>
</dbReference>
<evidence type="ECO:0000256" key="1">
    <source>
        <dbReference type="ARBA" id="ARBA00008903"/>
    </source>
</evidence>
<dbReference type="EMBL" id="JAATJS010000001">
    <property type="protein sequence ID" value="NIX75738.1"/>
    <property type="molecule type" value="Genomic_DNA"/>
</dbReference>
<dbReference type="RefSeq" id="WP_167671597.1">
    <property type="nucleotide sequence ID" value="NZ_JAATJS010000001.1"/>
</dbReference>
<gene>
    <name evidence="2" type="ORF">HB375_03800</name>
</gene>
<keyword evidence="3" id="KW-1185">Reference proteome</keyword>
<dbReference type="NCBIfam" id="NF004793">
    <property type="entry name" value="PRK06141.1"/>
    <property type="match status" value="1"/>
</dbReference>
<dbReference type="PIRSF" id="PIRSF001439">
    <property type="entry name" value="CryM"/>
    <property type="match status" value="1"/>
</dbReference>
<dbReference type="InterPro" id="IPR036291">
    <property type="entry name" value="NAD(P)-bd_dom_sf"/>
</dbReference>
<proteinExistence type="inferred from homology"/>
<evidence type="ECO:0000313" key="2">
    <source>
        <dbReference type="EMBL" id="NIX75738.1"/>
    </source>
</evidence>